<comment type="similarity">
    <text evidence="1 2">Belongs to the small heat shock protein (HSP20) family.</text>
</comment>
<evidence type="ECO:0000256" key="2">
    <source>
        <dbReference type="RuleBase" id="RU003616"/>
    </source>
</evidence>
<dbReference type="InterPro" id="IPR008978">
    <property type="entry name" value="HSP20-like_chaperone"/>
</dbReference>
<accession>A0A6S6SNP3</accession>
<dbReference type="AlphaFoldDB" id="A0A6S6SNP3"/>
<dbReference type="InterPro" id="IPR031107">
    <property type="entry name" value="Small_HSP"/>
</dbReference>
<dbReference type="CDD" id="cd06464">
    <property type="entry name" value="ACD_sHsps-like"/>
    <property type="match status" value="1"/>
</dbReference>
<proteinExistence type="inferred from homology"/>
<dbReference type="InterPro" id="IPR002068">
    <property type="entry name" value="A-crystallin/Hsp20_dom"/>
</dbReference>
<keyword evidence="4" id="KW-0346">Stress response</keyword>
<gene>
    <name evidence="4" type="ORF">HELGO_WM11370</name>
</gene>
<organism evidence="4">
    <name type="scientific">uncultured Sulfurovum sp</name>
    <dbReference type="NCBI Taxonomy" id="269237"/>
    <lineage>
        <taxon>Bacteria</taxon>
        <taxon>Pseudomonadati</taxon>
        <taxon>Campylobacterota</taxon>
        <taxon>Epsilonproteobacteria</taxon>
        <taxon>Campylobacterales</taxon>
        <taxon>Sulfurovaceae</taxon>
        <taxon>Sulfurovum</taxon>
        <taxon>environmental samples</taxon>
    </lineage>
</organism>
<dbReference type="SUPFAM" id="SSF49764">
    <property type="entry name" value="HSP20-like chaperones"/>
    <property type="match status" value="1"/>
</dbReference>
<evidence type="ECO:0000256" key="1">
    <source>
        <dbReference type="PROSITE-ProRule" id="PRU00285"/>
    </source>
</evidence>
<evidence type="ECO:0000259" key="3">
    <source>
        <dbReference type="PROSITE" id="PS01031"/>
    </source>
</evidence>
<dbReference type="Pfam" id="PF00011">
    <property type="entry name" value="HSP20"/>
    <property type="match status" value="1"/>
</dbReference>
<protein>
    <submittedName>
        <fullName evidence="4">Heat shock protein Hsp20</fullName>
    </submittedName>
</protein>
<evidence type="ECO:0000313" key="4">
    <source>
        <dbReference type="EMBL" id="CAA6804914.1"/>
    </source>
</evidence>
<reference evidence="4" key="1">
    <citation type="submission" date="2020-01" db="EMBL/GenBank/DDBJ databases">
        <authorList>
            <person name="Meier V. D."/>
            <person name="Meier V D."/>
        </authorList>
    </citation>
    <scope>NUCLEOTIDE SEQUENCE</scope>
    <source>
        <strain evidence="4">HLG_WM_MAG_04</strain>
    </source>
</reference>
<dbReference type="EMBL" id="CACVAX010000012">
    <property type="protein sequence ID" value="CAA6804914.1"/>
    <property type="molecule type" value="Genomic_DNA"/>
</dbReference>
<sequence>MSATKDKIMDNTKKIVNDVEEGIEKGVEVAKETLGNVARHLPFANFAKHKTDTYDIEIDLPGVERSEIELKIEDDYLTVNAIRKTKNEVKEEDYYLCESNFGLISRSFVLPKDVDREKISANYEDGRLYISLEKEEARKARNISIK</sequence>
<name>A0A6S6SNP3_9BACT</name>
<dbReference type="PROSITE" id="PS01031">
    <property type="entry name" value="SHSP"/>
    <property type="match status" value="1"/>
</dbReference>
<dbReference type="PANTHER" id="PTHR11527">
    <property type="entry name" value="HEAT-SHOCK PROTEIN 20 FAMILY MEMBER"/>
    <property type="match status" value="1"/>
</dbReference>
<feature type="domain" description="SHSP" evidence="3">
    <location>
        <begin position="34"/>
        <end position="146"/>
    </location>
</feature>
<dbReference type="Gene3D" id="2.60.40.790">
    <property type="match status" value="1"/>
</dbReference>